<evidence type="ECO:0000256" key="3">
    <source>
        <dbReference type="ARBA" id="ARBA00023125"/>
    </source>
</evidence>
<dbReference type="PROSITE" id="PS51078">
    <property type="entry name" value="ICLR_ED"/>
    <property type="match status" value="1"/>
</dbReference>
<dbReference type="EMBL" id="VIWT01000001">
    <property type="protein sequence ID" value="TWF97825.1"/>
    <property type="molecule type" value="Genomic_DNA"/>
</dbReference>
<dbReference type="GO" id="GO:0006071">
    <property type="term" value="P:glycerol metabolic process"/>
    <property type="evidence" value="ECO:0007669"/>
    <property type="project" value="UniProtKB-KW"/>
</dbReference>
<protein>
    <recommendedName>
        <fullName evidence="7">Glycerol operon regulatory protein</fullName>
    </recommendedName>
</protein>
<organism evidence="10 11">
    <name type="scientific">Kitasatospora viridis</name>
    <dbReference type="NCBI Taxonomy" id="281105"/>
    <lineage>
        <taxon>Bacteria</taxon>
        <taxon>Bacillati</taxon>
        <taxon>Actinomycetota</taxon>
        <taxon>Actinomycetes</taxon>
        <taxon>Kitasatosporales</taxon>
        <taxon>Streptomycetaceae</taxon>
        <taxon>Kitasatospora</taxon>
    </lineage>
</organism>
<dbReference type="PROSITE" id="PS51077">
    <property type="entry name" value="HTH_ICLR"/>
    <property type="match status" value="1"/>
</dbReference>
<sequence length="272" mass="29213">MSQTVDRALTVLASLGDGPASLEQAANRIGVHKSTALRLLRTLEEHGFVQRQADHRYRLGGRLLSLAHSALEGIDVRQVTAPYLASLSERYGHTVHLAILDGDEVLFIDKVEARYPAPDDSWLGEQSRIGRRAPAVATAAGRVLLADLAEDQLAGLVERADFPARTPRSLRSAVELHAELAAVRRQGWSLDHAEYSPAVNCLAAPIRGNDGKAIAACTIAVPTAVGPVSELNRLLPELLCTVEAVSLAYGGSPTPRWCENRCGDKHAARTVS</sequence>
<evidence type="ECO:0000256" key="6">
    <source>
        <dbReference type="ARBA" id="ARBA00058938"/>
    </source>
</evidence>
<dbReference type="GO" id="GO:0003700">
    <property type="term" value="F:DNA-binding transcription factor activity"/>
    <property type="evidence" value="ECO:0007669"/>
    <property type="project" value="TreeGrafter"/>
</dbReference>
<dbReference type="SMART" id="SM00346">
    <property type="entry name" value="HTH_ICLR"/>
    <property type="match status" value="1"/>
</dbReference>
<evidence type="ECO:0000256" key="7">
    <source>
        <dbReference type="ARBA" id="ARBA00070406"/>
    </source>
</evidence>
<dbReference type="Proteomes" id="UP000317940">
    <property type="component" value="Unassembled WGS sequence"/>
</dbReference>
<dbReference type="Pfam" id="PF09339">
    <property type="entry name" value="HTH_IclR"/>
    <property type="match status" value="1"/>
</dbReference>
<dbReference type="InterPro" id="IPR029016">
    <property type="entry name" value="GAF-like_dom_sf"/>
</dbReference>
<dbReference type="Pfam" id="PF01614">
    <property type="entry name" value="IclR_C"/>
    <property type="match status" value="1"/>
</dbReference>
<evidence type="ECO:0000313" key="11">
    <source>
        <dbReference type="Proteomes" id="UP000317940"/>
    </source>
</evidence>
<evidence type="ECO:0000259" key="8">
    <source>
        <dbReference type="PROSITE" id="PS51077"/>
    </source>
</evidence>
<dbReference type="InterPro" id="IPR050707">
    <property type="entry name" value="HTH_MetabolicPath_Reg"/>
</dbReference>
<dbReference type="Gene3D" id="1.10.10.10">
    <property type="entry name" value="Winged helix-like DNA-binding domain superfamily/Winged helix DNA-binding domain"/>
    <property type="match status" value="1"/>
</dbReference>
<feature type="domain" description="HTH iclR-type" evidence="8">
    <location>
        <begin position="2"/>
        <end position="61"/>
    </location>
</feature>
<evidence type="ECO:0000313" key="10">
    <source>
        <dbReference type="EMBL" id="TWF97825.1"/>
    </source>
</evidence>
<evidence type="ECO:0000256" key="2">
    <source>
        <dbReference type="ARBA" id="ARBA00023015"/>
    </source>
</evidence>
<dbReference type="RefSeq" id="WP_145904337.1">
    <property type="nucleotide sequence ID" value="NZ_BAAAMZ010000019.1"/>
</dbReference>
<keyword evidence="3" id="KW-0238">DNA-binding</keyword>
<dbReference type="FunFam" id="1.10.10.10:FF:000056">
    <property type="entry name" value="IclR family transcriptional regulator"/>
    <property type="match status" value="1"/>
</dbReference>
<evidence type="ECO:0000256" key="5">
    <source>
        <dbReference type="ARBA" id="ARBA00023163"/>
    </source>
</evidence>
<keyword evidence="5" id="KW-0804">Transcription</keyword>
<dbReference type="SUPFAM" id="SSF46785">
    <property type="entry name" value="Winged helix' DNA-binding domain"/>
    <property type="match status" value="1"/>
</dbReference>
<dbReference type="PANTHER" id="PTHR30136:SF24">
    <property type="entry name" value="HTH-TYPE TRANSCRIPTIONAL REPRESSOR ALLR"/>
    <property type="match status" value="1"/>
</dbReference>
<feature type="domain" description="IclR-ED" evidence="9">
    <location>
        <begin position="62"/>
        <end position="251"/>
    </location>
</feature>
<keyword evidence="1" id="KW-0319">Glycerol metabolism</keyword>
<keyword evidence="11" id="KW-1185">Reference proteome</keyword>
<accession>A0A561UEQ6</accession>
<dbReference type="InterPro" id="IPR036390">
    <property type="entry name" value="WH_DNA-bd_sf"/>
</dbReference>
<comment type="function">
    <text evidence="6">May be an activator protein for the gylABX operon.</text>
</comment>
<reference evidence="10 11" key="1">
    <citation type="submission" date="2019-06" db="EMBL/GenBank/DDBJ databases">
        <title>Sequencing the genomes of 1000 actinobacteria strains.</title>
        <authorList>
            <person name="Klenk H.-P."/>
        </authorList>
    </citation>
    <scope>NUCLEOTIDE SEQUENCE [LARGE SCALE GENOMIC DNA]</scope>
    <source>
        <strain evidence="10 11">DSM 44826</strain>
    </source>
</reference>
<proteinExistence type="predicted"/>
<dbReference type="InterPro" id="IPR036388">
    <property type="entry name" value="WH-like_DNA-bd_sf"/>
</dbReference>
<keyword evidence="4" id="KW-0010">Activator</keyword>
<dbReference type="GO" id="GO:0003677">
    <property type="term" value="F:DNA binding"/>
    <property type="evidence" value="ECO:0007669"/>
    <property type="project" value="UniProtKB-KW"/>
</dbReference>
<dbReference type="SUPFAM" id="SSF55781">
    <property type="entry name" value="GAF domain-like"/>
    <property type="match status" value="1"/>
</dbReference>
<comment type="caution">
    <text evidence="10">The sequence shown here is derived from an EMBL/GenBank/DDBJ whole genome shotgun (WGS) entry which is preliminary data.</text>
</comment>
<evidence type="ECO:0000259" key="9">
    <source>
        <dbReference type="PROSITE" id="PS51078"/>
    </source>
</evidence>
<dbReference type="Gene3D" id="3.30.450.40">
    <property type="match status" value="1"/>
</dbReference>
<gene>
    <name evidence="10" type="ORF">FHX73_111625</name>
</gene>
<dbReference type="OrthoDB" id="9807558at2"/>
<evidence type="ECO:0000256" key="1">
    <source>
        <dbReference type="ARBA" id="ARBA00022798"/>
    </source>
</evidence>
<dbReference type="AlphaFoldDB" id="A0A561UEQ6"/>
<dbReference type="InterPro" id="IPR014757">
    <property type="entry name" value="Tscrpt_reg_IclR_C"/>
</dbReference>
<evidence type="ECO:0000256" key="4">
    <source>
        <dbReference type="ARBA" id="ARBA00023159"/>
    </source>
</evidence>
<dbReference type="GO" id="GO:0045892">
    <property type="term" value="P:negative regulation of DNA-templated transcription"/>
    <property type="evidence" value="ECO:0007669"/>
    <property type="project" value="TreeGrafter"/>
</dbReference>
<dbReference type="InterPro" id="IPR005471">
    <property type="entry name" value="Tscrpt_reg_IclR_N"/>
</dbReference>
<keyword evidence="2" id="KW-0805">Transcription regulation</keyword>
<dbReference type="PANTHER" id="PTHR30136">
    <property type="entry name" value="HELIX-TURN-HELIX TRANSCRIPTIONAL REGULATOR, ICLR FAMILY"/>
    <property type="match status" value="1"/>
</dbReference>
<name>A0A561UEQ6_9ACTN</name>